<dbReference type="AlphaFoldDB" id="A0A847RMH8"/>
<organism evidence="1 2">
    <name type="scientific">Chitinophaga varians</name>
    <dbReference type="NCBI Taxonomy" id="2202339"/>
    <lineage>
        <taxon>Bacteria</taxon>
        <taxon>Pseudomonadati</taxon>
        <taxon>Bacteroidota</taxon>
        <taxon>Chitinophagia</taxon>
        <taxon>Chitinophagales</taxon>
        <taxon>Chitinophagaceae</taxon>
        <taxon>Chitinophaga</taxon>
    </lineage>
</organism>
<proteinExistence type="predicted"/>
<keyword evidence="2" id="KW-1185">Reference proteome</keyword>
<name>A0A847RMH8_9BACT</name>
<dbReference type="EMBL" id="JABAIA010000002">
    <property type="protein sequence ID" value="NLR67000.1"/>
    <property type="molecule type" value="Genomic_DNA"/>
</dbReference>
<evidence type="ECO:0000313" key="2">
    <source>
        <dbReference type="Proteomes" id="UP000570474"/>
    </source>
</evidence>
<reference evidence="1 2" key="1">
    <citation type="submission" date="2020-04" db="EMBL/GenBank/DDBJ databases">
        <authorList>
            <person name="Yin C."/>
        </authorList>
    </citation>
    <scope>NUCLEOTIDE SEQUENCE [LARGE SCALE GENOMIC DNA]</scope>
    <source>
        <strain evidence="1 2">Ae27</strain>
    </source>
</reference>
<dbReference type="InterPro" id="IPR058238">
    <property type="entry name" value="Lant_leader_dom"/>
</dbReference>
<sequence length="80" mass="8827">MATDRGGLIFLFTHMKKKKIDLSRKLLLNKETVASLNESQQQHLVGGAVTRDIVCTEDTRAISSCRATRPSPNSPCCQIP</sequence>
<dbReference type="Proteomes" id="UP000570474">
    <property type="component" value="Unassembled WGS sequence"/>
</dbReference>
<accession>A0A847RMH8</accession>
<evidence type="ECO:0000313" key="1">
    <source>
        <dbReference type="EMBL" id="NLR67000.1"/>
    </source>
</evidence>
<protein>
    <submittedName>
        <fullName evidence="1">Uncharacterized protein</fullName>
    </submittedName>
</protein>
<dbReference type="NCBIfam" id="NF038153">
    <property type="entry name" value="lant_leader_L1a"/>
    <property type="match status" value="1"/>
</dbReference>
<comment type="caution">
    <text evidence="1">The sequence shown here is derived from an EMBL/GenBank/DDBJ whole genome shotgun (WGS) entry which is preliminary data.</text>
</comment>
<gene>
    <name evidence="1" type="ORF">HGH92_22015</name>
</gene>